<dbReference type="GO" id="GO:0008360">
    <property type="term" value="P:regulation of cell shape"/>
    <property type="evidence" value="ECO:0007669"/>
    <property type="project" value="UniProtKB-KW"/>
</dbReference>
<dbReference type="GO" id="GO:0071555">
    <property type="term" value="P:cell wall organization"/>
    <property type="evidence" value="ECO:0007669"/>
    <property type="project" value="UniProtKB-KW"/>
</dbReference>
<keyword evidence="7 8" id="KW-0961">Cell wall biogenesis/degradation</keyword>
<dbReference type="OrthoDB" id="9800958at2"/>
<evidence type="ECO:0000256" key="7">
    <source>
        <dbReference type="ARBA" id="ARBA00023316"/>
    </source>
</evidence>
<evidence type="ECO:0000256" key="8">
    <source>
        <dbReference type="HAMAP-Rule" id="MF_00208"/>
    </source>
</evidence>
<keyword evidence="8" id="KW-0460">Magnesium</keyword>
<dbReference type="Pfam" id="PF08245">
    <property type="entry name" value="Mur_ligase_M"/>
    <property type="match status" value="1"/>
</dbReference>
<dbReference type="RefSeq" id="WP_075723987.1">
    <property type="nucleotide sequence ID" value="NZ_LTDM01000001.1"/>
</dbReference>
<evidence type="ECO:0000256" key="2">
    <source>
        <dbReference type="ARBA" id="ARBA00005898"/>
    </source>
</evidence>
<dbReference type="NCBIfam" id="TIGR01085">
    <property type="entry name" value="murE"/>
    <property type="match status" value="1"/>
</dbReference>
<evidence type="ECO:0000256" key="1">
    <source>
        <dbReference type="ARBA" id="ARBA00004752"/>
    </source>
</evidence>
<evidence type="ECO:0000259" key="12">
    <source>
        <dbReference type="Pfam" id="PF08245"/>
    </source>
</evidence>
<comment type="catalytic activity">
    <reaction evidence="8">
        <text>UDP-N-acetyl-alpha-D-muramoyl-L-alanyl-D-glutamate + meso-2,6-diaminopimelate + ATP = UDP-N-acetyl-alpha-D-muramoyl-L-alanyl-gamma-D-glutamyl-meso-2,6-diaminopimelate + ADP + phosphate + H(+)</text>
        <dbReference type="Rhea" id="RHEA:23676"/>
        <dbReference type="ChEBI" id="CHEBI:15378"/>
        <dbReference type="ChEBI" id="CHEBI:30616"/>
        <dbReference type="ChEBI" id="CHEBI:43474"/>
        <dbReference type="ChEBI" id="CHEBI:57791"/>
        <dbReference type="ChEBI" id="CHEBI:83900"/>
        <dbReference type="ChEBI" id="CHEBI:83905"/>
        <dbReference type="ChEBI" id="CHEBI:456216"/>
        <dbReference type="EC" id="6.3.2.13"/>
    </reaction>
</comment>
<dbReference type="GO" id="GO:0000287">
    <property type="term" value="F:magnesium ion binding"/>
    <property type="evidence" value="ECO:0007669"/>
    <property type="project" value="UniProtKB-UniRule"/>
</dbReference>
<dbReference type="PANTHER" id="PTHR23135">
    <property type="entry name" value="MUR LIGASE FAMILY MEMBER"/>
    <property type="match status" value="1"/>
</dbReference>
<dbReference type="InterPro" id="IPR013221">
    <property type="entry name" value="Mur_ligase_cen"/>
</dbReference>
<dbReference type="NCBIfam" id="NF001126">
    <property type="entry name" value="PRK00139.1-4"/>
    <property type="match status" value="1"/>
</dbReference>
<dbReference type="Proteomes" id="UP000186112">
    <property type="component" value="Unassembled WGS sequence"/>
</dbReference>
<dbReference type="InterPro" id="IPR035911">
    <property type="entry name" value="MurE/MurF_N"/>
</dbReference>
<dbReference type="InterPro" id="IPR005761">
    <property type="entry name" value="UDP-N-AcMur-Glu-dNH2Pim_ligase"/>
</dbReference>
<dbReference type="SUPFAM" id="SSF53623">
    <property type="entry name" value="MurD-like peptide ligases, catalytic domain"/>
    <property type="match status" value="1"/>
</dbReference>
<evidence type="ECO:0000256" key="5">
    <source>
        <dbReference type="ARBA" id="ARBA00022984"/>
    </source>
</evidence>
<feature type="domain" description="Mur ligase N-terminal catalytic" evidence="10">
    <location>
        <begin position="23"/>
        <end position="70"/>
    </location>
</feature>
<evidence type="ECO:0000256" key="6">
    <source>
        <dbReference type="ARBA" id="ARBA00023306"/>
    </source>
</evidence>
<protein>
    <recommendedName>
        <fullName evidence="8">UDP-N-acetylmuramoyl-L-alanyl-D-glutamate--2,6-diaminopimelate ligase</fullName>
        <ecNumber evidence="8">6.3.2.13</ecNumber>
    </recommendedName>
    <alternativeName>
        <fullName evidence="8">Meso-A2pm-adding enzyme</fullName>
    </alternativeName>
    <alternativeName>
        <fullName evidence="8">Meso-diaminopimelate-adding enzyme</fullName>
    </alternativeName>
    <alternativeName>
        <fullName evidence="8">UDP-MurNAc-L-Ala-D-Glu:meso-diaminopimelate ligase</fullName>
    </alternativeName>
    <alternativeName>
        <fullName evidence="8">UDP-MurNAc-tripeptide synthetase</fullName>
    </alternativeName>
    <alternativeName>
        <fullName evidence="8">UDP-N-acetylmuramyl-tripeptide synthetase</fullName>
    </alternativeName>
</protein>
<dbReference type="GO" id="GO:0005737">
    <property type="term" value="C:cytoplasm"/>
    <property type="evidence" value="ECO:0007669"/>
    <property type="project" value="UniProtKB-SubCell"/>
</dbReference>
<feature type="domain" description="Mur ligase central" evidence="12">
    <location>
        <begin position="108"/>
        <end position="305"/>
    </location>
</feature>
<dbReference type="AlphaFoldDB" id="A0A1U7M9J2"/>
<keyword evidence="4 8" id="KW-0133">Cell shape</keyword>
<feature type="binding site" evidence="8">
    <location>
        <begin position="110"/>
        <end position="116"/>
    </location>
    <ligand>
        <name>ATP</name>
        <dbReference type="ChEBI" id="CHEBI:30616"/>
    </ligand>
</feature>
<feature type="binding site" evidence="8">
    <location>
        <begin position="402"/>
        <end position="405"/>
    </location>
    <ligand>
        <name>meso-2,6-diaminopimelate</name>
        <dbReference type="ChEBI" id="CHEBI:57791"/>
    </ligand>
</feature>
<dbReference type="InterPro" id="IPR004101">
    <property type="entry name" value="Mur_ligase_C"/>
</dbReference>
<keyword evidence="5 8" id="KW-0573">Peptidoglycan synthesis</keyword>
<feature type="binding site" evidence="8">
    <location>
        <position position="30"/>
    </location>
    <ligand>
        <name>UDP-N-acetyl-alpha-D-muramoyl-L-alanyl-D-glutamate</name>
        <dbReference type="ChEBI" id="CHEBI:83900"/>
    </ligand>
</feature>
<comment type="similarity">
    <text evidence="2 8">Belongs to the MurCDEF family. MurE subfamily.</text>
</comment>
<dbReference type="Pfam" id="PF02875">
    <property type="entry name" value="Mur_ligase_C"/>
    <property type="match status" value="1"/>
</dbReference>
<evidence type="ECO:0000256" key="9">
    <source>
        <dbReference type="RuleBase" id="RU004135"/>
    </source>
</evidence>
<feature type="binding site" evidence="8">
    <location>
        <position position="151"/>
    </location>
    <ligand>
        <name>UDP-N-acetyl-alpha-D-muramoyl-L-alanyl-D-glutamate</name>
        <dbReference type="ChEBI" id="CHEBI:83900"/>
    </ligand>
</feature>
<dbReference type="GO" id="GO:0009252">
    <property type="term" value="P:peptidoglycan biosynthetic process"/>
    <property type="evidence" value="ECO:0007669"/>
    <property type="project" value="UniProtKB-UniRule"/>
</dbReference>
<comment type="function">
    <text evidence="8">Catalyzes the addition of meso-diaminopimelic acid to the nucleotide precursor UDP-N-acetylmuramoyl-L-alanyl-D-glutamate (UMAG) in the biosynthesis of bacterial cell-wall peptidoglycan.</text>
</comment>
<keyword evidence="8" id="KW-0547">Nucleotide-binding</keyword>
<keyword evidence="8 13" id="KW-0436">Ligase</keyword>
<dbReference type="InterPro" id="IPR000713">
    <property type="entry name" value="Mur_ligase_N"/>
</dbReference>
<accession>A0A1U7M9J2</accession>
<evidence type="ECO:0000259" key="11">
    <source>
        <dbReference type="Pfam" id="PF02875"/>
    </source>
</evidence>
<keyword evidence="14" id="KW-1185">Reference proteome</keyword>
<feature type="domain" description="Mur ligase C-terminal" evidence="11">
    <location>
        <begin position="329"/>
        <end position="456"/>
    </location>
</feature>
<reference evidence="13 14" key="1">
    <citation type="submission" date="2016-02" db="EMBL/GenBank/DDBJ databases">
        <title>Genome sequence of Tissierella creatinophila DSM 6911.</title>
        <authorList>
            <person name="Poehlein A."/>
            <person name="Daniel R."/>
        </authorList>
    </citation>
    <scope>NUCLEOTIDE SEQUENCE [LARGE SCALE GENOMIC DNA]</scope>
    <source>
        <strain evidence="13 14">DSM 6911</strain>
    </source>
</reference>
<feature type="short sequence motif" description="Meso-diaminopimelate recognition motif" evidence="8">
    <location>
        <begin position="402"/>
        <end position="405"/>
    </location>
</feature>
<dbReference type="PANTHER" id="PTHR23135:SF4">
    <property type="entry name" value="UDP-N-ACETYLMURAMOYL-L-ALANYL-D-GLUTAMATE--2,6-DIAMINOPIMELATE LIGASE MURE HOMOLOG, CHLOROPLASTIC"/>
    <property type="match status" value="1"/>
</dbReference>
<feature type="binding site" evidence="8">
    <location>
        <position position="454"/>
    </location>
    <ligand>
        <name>meso-2,6-diaminopimelate</name>
        <dbReference type="ChEBI" id="CHEBI:57791"/>
    </ligand>
</feature>
<dbReference type="Pfam" id="PF01225">
    <property type="entry name" value="Mur_ligase"/>
    <property type="match status" value="1"/>
</dbReference>
<name>A0A1U7M9J2_TISCR</name>
<dbReference type="GO" id="GO:0008765">
    <property type="term" value="F:UDP-N-acetylmuramoylalanyl-D-glutamate-2,6-diaminopimelate ligase activity"/>
    <property type="evidence" value="ECO:0007669"/>
    <property type="project" value="UniProtKB-UniRule"/>
</dbReference>
<dbReference type="GO" id="GO:0051301">
    <property type="term" value="P:cell division"/>
    <property type="evidence" value="ECO:0007669"/>
    <property type="project" value="UniProtKB-KW"/>
</dbReference>
<comment type="cofactor">
    <cofactor evidence="8">
        <name>Mg(2+)</name>
        <dbReference type="ChEBI" id="CHEBI:18420"/>
    </cofactor>
</comment>
<feature type="binding site" evidence="8">
    <location>
        <position position="179"/>
    </location>
    <ligand>
        <name>UDP-N-acetyl-alpha-D-muramoyl-L-alanyl-D-glutamate</name>
        <dbReference type="ChEBI" id="CHEBI:83900"/>
    </ligand>
</feature>
<dbReference type="InterPro" id="IPR036615">
    <property type="entry name" value="Mur_ligase_C_dom_sf"/>
</dbReference>
<dbReference type="EC" id="6.3.2.13" evidence="8"/>
<comment type="pathway">
    <text evidence="1 8 9">Cell wall biogenesis; peptidoglycan biosynthesis.</text>
</comment>
<dbReference type="HAMAP" id="MF_00208">
    <property type="entry name" value="MurE"/>
    <property type="match status" value="1"/>
</dbReference>
<dbReference type="UniPathway" id="UPA00219"/>
<dbReference type="GO" id="GO:0005524">
    <property type="term" value="F:ATP binding"/>
    <property type="evidence" value="ECO:0007669"/>
    <property type="project" value="UniProtKB-UniRule"/>
</dbReference>
<dbReference type="Gene3D" id="3.90.190.20">
    <property type="entry name" value="Mur ligase, C-terminal domain"/>
    <property type="match status" value="1"/>
</dbReference>
<evidence type="ECO:0000259" key="10">
    <source>
        <dbReference type="Pfam" id="PF01225"/>
    </source>
</evidence>
<comment type="caution">
    <text evidence="8">Lacks conserved residue(s) required for the propagation of feature annotation.</text>
</comment>
<dbReference type="EMBL" id="LTDM01000001">
    <property type="protein sequence ID" value="OLS03879.1"/>
    <property type="molecule type" value="Genomic_DNA"/>
</dbReference>
<comment type="PTM">
    <text evidence="8">Carboxylation is probably crucial for Mg(2+) binding and, consequently, for the gamma-phosphate positioning of ATP.</text>
</comment>
<gene>
    <name evidence="13" type="primary">murE_1</name>
    <name evidence="8" type="synonym">murE</name>
    <name evidence="13" type="ORF">TICRE_00060</name>
</gene>
<dbReference type="Gene3D" id="3.40.1190.10">
    <property type="entry name" value="Mur-like, catalytic domain"/>
    <property type="match status" value="1"/>
</dbReference>
<keyword evidence="8" id="KW-0963">Cytoplasm</keyword>
<feature type="binding site" evidence="8">
    <location>
        <position position="187"/>
    </location>
    <ligand>
        <name>UDP-N-acetyl-alpha-D-muramoyl-L-alanyl-D-glutamate</name>
        <dbReference type="ChEBI" id="CHEBI:83900"/>
    </ligand>
</feature>
<organism evidence="13 14">
    <name type="scientific">Tissierella creatinophila DSM 6911</name>
    <dbReference type="NCBI Taxonomy" id="1123403"/>
    <lineage>
        <taxon>Bacteria</taxon>
        <taxon>Bacillati</taxon>
        <taxon>Bacillota</taxon>
        <taxon>Tissierellia</taxon>
        <taxon>Tissierellales</taxon>
        <taxon>Tissierellaceae</taxon>
        <taxon>Tissierella</taxon>
    </lineage>
</organism>
<keyword evidence="6 8" id="KW-0131">Cell cycle</keyword>
<dbReference type="SUPFAM" id="SSF53244">
    <property type="entry name" value="MurD-like peptide ligases, peptide-binding domain"/>
    <property type="match status" value="1"/>
</dbReference>
<comment type="subcellular location">
    <subcellularLocation>
        <location evidence="8 9">Cytoplasm</location>
    </subcellularLocation>
</comment>
<evidence type="ECO:0000313" key="13">
    <source>
        <dbReference type="EMBL" id="OLS03879.1"/>
    </source>
</evidence>
<feature type="binding site" evidence="8">
    <location>
        <begin position="152"/>
        <end position="153"/>
    </location>
    <ligand>
        <name>UDP-N-acetyl-alpha-D-muramoyl-L-alanyl-D-glutamate</name>
        <dbReference type="ChEBI" id="CHEBI:83900"/>
    </ligand>
</feature>
<keyword evidence="8" id="KW-0067">ATP-binding</keyword>
<feature type="binding site" evidence="8">
    <location>
        <position position="378"/>
    </location>
    <ligand>
        <name>meso-2,6-diaminopimelate</name>
        <dbReference type="ChEBI" id="CHEBI:57791"/>
    </ligand>
</feature>
<dbReference type="NCBIfam" id="NF001124">
    <property type="entry name" value="PRK00139.1-2"/>
    <property type="match status" value="1"/>
</dbReference>
<sequence>MKLKDILGVYPILEIIGCLEKDITGIEHNSKKIKKDNLFIAQKGFNHDGHKFIDDAIKMGASAIVVEDNIEPIEGITIVRVANALDSLAYFSGKFYNLPWKEMEFIGITGTNGKTSTSYILRDIFINNKNKVGLMGTIGAIIGDTHIPLLNTTPDSLEIERNLEKMREGKVDYSIMEVSSHALDLKRVRYMDFNIGIFTNLSSEHLDYHKTMKNYFKSKLKLFSKTNKFNIINIDDPYGEMITHKKSNIPFITYGIERPAHIRASNIEYFLHKTTFTLNIFEKKEDVELNLPGKFNLYNALAAISCSIIYGVDLGVIKSSLKNIKPIKGRFEFIKNSENLNIIIDFAHTPNGLEEVLKTLRSFTTGKLIVVFGAGGNRDKEKRPLMGEIVGKFSDLAIITTDNPRFEDPLHIIDDIAKGMKKGKFNYLEIPDRIDAIEYAIKVCEKEDVILIAGKGHEEFIEINGEKLPFNERKIISDIIKEL</sequence>
<proteinExistence type="inferred from homology"/>
<keyword evidence="3 8" id="KW-0132">Cell division</keyword>
<feature type="modified residue" description="N6-carboxylysine" evidence="8">
    <location>
        <position position="219"/>
    </location>
</feature>
<dbReference type="Gene3D" id="3.40.1390.10">
    <property type="entry name" value="MurE/MurF, N-terminal domain"/>
    <property type="match status" value="1"/>
</dbReference>
<evidence type="ECO:0000313" key="14">
    <source>
        <dbReference type="Proteomes" id="UP000186112"/>
    </source>
</evidence>
<evidence type="ECO:0000256" key="4">
    <source>
        <dbReference type="ARBA" id="ARBA00022960"/>
    </source>
</evidence>
<feature type="binding site" evidence="8">
    <location>
        <position position="458"/>
    </location>
    <ligand>
        <name>meso-2,6-diaminopimelate</name>
        <dbReference type="ChEBI" id="CHEBI:57791"/>
    </ligand>
</feature>
<dbReference type="SUPFAM" id="SSF63418">
    <property type="entry name" value="MurE/MurF N-terminal domain"/>
    <property type="match status" value="1"/>
</dbReference>
<dbReference type="InterPro" id="IPR036565">
    <property type="entry name" value="Mur-like_cat_sf"/>
</dbReference>
<comment type="caution">
    <text evidence="13">The sequence shown here is derived from an EMBL/GenBank/DDBJ whole genome shotgun (WGS) entry which is preliminary data.</text>
</comment>
<evidence type="ECO:0000256" key="3">
    <source>
        <dbReference type="ARBA" id="ARBA00022618"/>
    </source>
</evidence>